<accession>I0BJ93</accession>
<dbReference type="Proteomes" id="UP000007392">
    <property type="component" value="Chromosome"/>
</dbReference>
<evidence type="ECO:0000256" key="1">
    <source>
        <dbReference type="ARBA" id="ARBA00008061"/>
    </source>
</evidence>
<dbReference type="InterPro" id="IPR017853">
    <property type="entry name" value="GH"/>
</dbReference>
<dbReference type="Gene3D" id="3.20.20.80">
    <property type="entry name" value="Glycosidases"/>
    <property type="match status" value="1"/>
</dbReference>
<dbReference type="PANTHER" id="PTHR10357:SF178">
    <property type="entry name" value="OLIGO-1,6-GLUCOSIDASE 3-RELATED"/>
    <property type="match status" value="1"/>
</dbReference>
<evidence type="ECO:0000259" key="4">
    <source>
        <dbReference type="SMART" id="SM00642"/>
    </source>
</evidence>
<dbReference type="EMBL" id="CP003422">
    <property type="protein sequence ID" value="AFH62440.1"/>
    <property type="molecule type" value="Genomic_DNA"/>
</dbReference>
<keyword evidence="3" id="KW-0326">Glycosidase</keyword>
<dbReference type="Pfam" id="PF00128">
    <property type="entry name" value="Alpha-amylase"/>
    <property type="match status" value="1"/>
</dbReference>
<evidence type="ECO:0000313" key="6">
    <source>
        <dbReference type="Proteomes" id="UP000007392"/>
    </source>
</evidence>
<dbReference type="SUPFAM" id="SSF51011">
    <property type="entry name" value="Glycosyl hydrolase domain"/>
    <property type="match status" value="1"/>
</dbReference>
<dbReference type="KEGG" id="pmw:B2K_17220"/>
<dbReference type="FunFam" id="3.90.400.10:FF:000002">
    <property type="entry name" value="Sucrose isomerase"/>
    <property type="match status" value="1"/>
</dbReference>
<feature type="domain" description="Glycosyl hydrolase family 13 catalytic" evidence="4">
    <location>
        <begin position="13"/>
        <end position="421"/>
    </location>
</feature>
<evidence type="ECO:0000256" key="2">
    <source>
        <dbReference type="ARBA" id="ARBA00022801"/>
    </source>
</evidence>
<dbReference type="RefSeq" id="WP_014650985.1">
    <property type="nucleotide sequence ID" value="NC_017672.3"/>
</dbReference>
<dbReference type="Gene3D" id="3.90.400.10">
    <property type="entry name" value="Oligo-1,6-glucosidase, Domain 2"/>
    <property type="match status" value="1"/>
</dbReference>
<dbReference type="AlphaFoldDB" id="I0BJ93"/>
<dbReference type="SUPFAM" id="SSF51445">
    <property type="entry name" value="(Trans)glycosidases"/>
    <property type="match status" value="1"/>
</dbReference>
<dbReference type="GO" id="GO:0004556">
    <property type="term" value="F:alpha-amylase activity"/>
    <property type="evidence" value="ECO:0007669"/>
    <property type="project" value="TreeGrafter"/>
</dbReference>
<dbReference type="HOGENOM" id="CLU_006462_1_2_9"/>
<dbReference type="SMART" id="SM00642">
    <property type="entry name" value="Aamy"/>
    <property type="match status" value="1"/>
</dbReference>
<evidence type="ECO:0000313" key="5">
    <source>
        <dbReference type="EMBL" id="AFH62440.1"/>
    </source>
</evidence>
<dbReference type="PATRIC" id="fig|997761.3.peg.3392"/>
<dbReference type="InterPro" id="IPR006047">
    <property type="entry name" value="GH13_cat_dom"/>
</dbReference>
<evidence type="ECO:0000256" key="3">
    <source>
        <dbReference type="ARBA" id="ARBA00023295"/>
    </source>
</evidence>
<dbReference type="GO" id="GO:0009313">
    <property type="term" value="P:oligosaccharide catabolic process"/>
    <property type="evidence" value="ECO:0007669"/>
    <property type="project" value="TreeGrafter"/>
</dbReference>
<dbReference type="NCBIfam" id="NF008183">
    <property type="entry name" value="PRK10933.1"/>
    <property type="match status" value="1"/>
</dbReference>
<dbReference type="InterPro" id="IPR013780">
    <property type="entry name" value="Glyco_hydro_b"/>
</dbReference>
<dbReference type="OrthoDB" id="9805159at2"/>
<dbReference type="FunFam" id="3.20.20.80:FF:000064">
    <property type="entry name" value="Oligo-1,6-glucosidase"/>
    <property type="match status" value="2"/>
</dbReference>
<dbReference type="CDD" id="cd11333">
    <property type="entry name" value="AmyAc_SI_OligoGlu_DGase"/>
    <property type="match status" value="1"/>
</dbReference>
<proteinExistence type="inferred from homology"/>
<gene>
    <name evidence="5" type="ORF">B2K_17220</name>
</gene>
<keyword evidence="2" id="KW-0378">Hydrolase</keyword>
<comment type="similarity">
    <text evidence="1">Belongs to the glycosyl hydrolase 13 family.</text>
</comment>
<dbReference type="PANTHER" id="PTHR10357">
    <property type="entry name" value="ALPHA-AMYLASE FAMILY MEMBER"/>
    <property type="match status" value="1"/>
</dbReference>
<organism evidence="5 6">
    <name type="scientific">Paenibacillus mucilaginosus K02</name>
    <dbReference type="NCBI Taxonomy" id="997761"/>
    <lineage>
        <taxon>Bacteria</taxon>
        <taxon>Bacillati</taxon>
        <taxon>Bacillota</taxon>
        <taxon>Bacilli</taxon>
        <taxon>Bacillales</taxon>
        <taxon>Paenibacillaceae</taxon>
        <taxon>Paenibacillus</taxon>
    </lineage>
</organism>
<protein>
    <submittedName>
        <fullName evidence="5">Oligo-1,6-glucosidase</fullName>
    </submittedName>
</protein>
<dbReference type="Gene3D" id="2.60.40.1180">
    <property type="entry name" value="Golgi alpha-mannosidase II"/>
    <property type="match status" value="1"/>
</dbReference>
<name>I0BJ93_9BACL</name>
<reference evidence="5 6" key="1">
    <citation type="submission" date="2013-06" db="EMBL/GenBank/DDBJ databases">
        <title>Complete genome sequence of Paenibacillus mucilaginosus K02.</title>
        <authorList>
            <person name="Xiao B."/>
            <person name="Sun L."/>
            <person name="Xiao L."/>
            <person name="Lian B."/>
        </authorList>
    </citation>
    <scope>NUCLEOTIDE SEQUENCE [LARGE SCALE GENOMIC DNA]</scope>
    <source>
        <strain evidence="5 6">K02</strain>
    </source>
</reference>
<dbReference type="InterPro" id="IPR045857">
    <property type="entry name" value="O16G_dom_2"/>
</dbReference>
<sequence>MKTTWWKESVVYQIYPRSFMDGNGDGIGDLSGILSKLDYLKGLGVDVLWICPIYKSPNDDNGYDISDYCDIMEEFGTMAQFDELLAEAHKRGIKIIMDLVINHTSDEHPWFVESRSSKDNPKRDYYIWRPPGKIGEEPNNWESIFGGSAWQLDESTGEYYMHLFSTRQPDLNWENEKVRRDLYDMINWWLDKGIDGFRVDAITHIKKIQALPDLPNPLGKKYVTSWEGHRNREGILDYLRELRDETFAKYDIMTVGEANGVELEQAEDFVGEKNGVFNMMFQFEHMSVDHGPGGKWDYNPDWKLTDLKDILSRWQNGLENRGWNALFLENHDVPRSVSRFANDKEHHAASAKMLATLYMLMQGTPYIYQGQEIGMTNVSFASIEDYRDVEIMNLHRDASAEGWSEEKILAAVEAQGRDNARTPMQWDVSANAGFTTGTPWIGVNPNYTEINVQAQIGDEDSILNHYRRLIALRKSYPVAVHGSYELLLPEDERIFAYLRRQGDEALLVVCSFSELITAGSMPEELAGCKAQLLLDSGNPAAQLADTGVLPEVLPLQPYESRVYLLTLTKAAQPFFSHSQSSAGTV</sequence>